<evidence type="ECO:0000256" key="13">
    <source>
        <dbReference type="PIRSR" id="PIRSR606262-2"/>
    </source>
</evidence>
<dbReference type="PANTHER" id="PTHR11644:SF2">
    <property type="entry name" value="CYTIDINE DEAMINASE"/>
    <property type="match status" value="1"/>
</dbReference>
<evidence type="ECO:0000259" key="16">
    <source>
        <dbReference type="PROSITE" id="PS51747"/>
    </source>
</evidence>
<comment type="similarity">
    <text evidence="3 15">Belongs to the cytidine and deoxycytidylate deaminase family.</text>
</comment>
<dbReference type="FunFam" id="3.40.140.10:FF:000008">
    <property type="entry name" value="Cytidine deaminase"/>
    <property type="match status" value="1"/>
</dbReference>
<dbReference type="Pfam" id="PF00383">
    <property type="entry name" value="dCMP_cyt_deam_1"/>
    <property type="match status" value="1"/>
</dbReference>
<evidence type="ECO:0000256" key="15">
    <source>
        <dbReference type="RuleBase" id="RU364006"/>
    </source>
</evidence>
<dbReference type="NCBIfam" id="TIGR01354">
    <property type="entry name" value="cyt_deam_tetra"/>
    <property type="match status" value="1"/>
</dbReference>
<evidence type="ECO:0000256" key="14">
    <source>
        <dbReference type="PIRSR" id="PIRSR606262-3"/>
    </source>
</evidence>
<evidence type="ECO:0000256" key="3">
    <source>
        <dbReference type="ARBA" id="ARBA00006576"/>
    </source>
</evidence>
<dbReference type="EMBL" id="CP016397">
    <property type="protein sequence ID" value="ASQ45728.1"/>
    <property type="molecule type" value="Genomic_DNA"/>
</dbReference>
<name>A0A222P1I5_9GAMM</name>
<evidence type="ECO:0000256" key="9">
    <source>
        <dbReference type="ARBA" id="ARBA00032005"/>
    </source>
</evidence>
<dbReference type="GO" id="GO:0004126">
    <property type="term" value="F:cytidine deaminase activity"/>
    <property type="evidence" value="ECO:0007669"/>
    <property type="project" value="UniProtKB-UniRule"/>
</dbReference>
<dbReference type="AlphaFoldDB" id="A0A222P1I5"/>
<dbReference type="PROSITE" id="PS00903">
    <property type="entry name" value="CYT_DCMP_DEAMINASES_1"/>
    <property type="match status" value="1"/>
</dbReference>
<evidence type="ECO:0000256" key="1">
    <source>
        <dbReference type="ARBA" id="ARBA00001947"/>
    </source>
</evidence>
<dbReference type="EC" id="3.5.4.5" evidence="4 15"/>
<reference evidence="17 18" key="1">
    <citation type="submission" date="2016-07" db="EMBL/GenBank/DDBJ databases">
        <authorList>
            <person name="Hassler H."/>
        </authorList>
    </citation>
    <scope>NUCLEOTIDE SEQUENCE [LARGE SCALE GENOMIC DNA]</scope>
    <source>
        <strain evidence="17 18">CDC-D5610</strain>
    </source>
</reference>
<dbReference type="GO" id="GO:0008270">
    <property type="term" value="F:zinc ion binding"/>
    <property type="evidence" value="ECO:0007669"/>
    <property type="project" value="UniProtKB-UniRule"/>
</dbReference>
<dbReference type="InterPro" id="IPR016193">
    <property type="entry name" value="Cytidine_deaminase-like"/>
</dbReference>
<protein>
    <recommendedName>
        <fullName evidence="5 15">Cytidine deaminase</fullName>
        <ecNumber evidence="4 15">3.5.4.5</ecNumber>
    </recommendedName>
    <alternativeName>
        <fullName evidence="9 15">Cytidine aminohydrolase</fullName>
    </alternativeName>
</protein>
<evidence type="ECO:0000256" key="4">
    <source>
        <dbReference type="ARBA" id="ARBA00012783"/>
    </source>
</evidence>
<dbReference type="SUPFAM" id="SSF53927">
    <property type="entry name" value="Cytidine deaminase-like"/>
    <property type="match status" value="1"/>
</dbReference>
<dbReference type="Gene3D" id="3.40.140.10">
    <property type="entry name" value="Cytidine Deaminase, domain 2"/>
    <property type="match status" value="1"/>
</dbReference>
<evidence type="ECO:0000256" key="10">
    <source>
        <dbReference type="ARBA" id="ARBA00049252"/>
    </source>
</evidence>
<feature type="binding site" evidence="14">
    <location>
        <position position="91"/>
    </location>
    <ligand>
        <name>Zn(2+)</name>
        <dbReference type="ChEBI" id="CHEBI:29105"/>
        <note>catalytic</note>
    </ligand>
</feature>
<dbReference type="KEGG" id="lcd:clem_05865"/>
<dbReference type="InterPro" id="IPR050202">
    <property type="entry name" value="Cyt/Deoxycyt_deaminase"/>
</dbReference>
<evidence type="ECO:0000256" key="12">
    <source>
        <dbReference type="PIRSR" id="PIRSR606262-1"/>
    </source>
</evidence>
<evidence type="ECO:0000256" key="2">
    <source>
        <dbReference type="ARBA" id="ARBA00003949"/>
    </source>
</evidence>
<dbReference type="PROSITE" id="PS51747">
    <property type="entry name" value="CYT_DCMP_DEAMINASES_2"/>
    <property type="match status" value="1"/>
</dbReference>
<organism evidence="17 18">
    <name type="scientific">Legionella clemsonensis</name>
    <dbReference type="NCBI Taxonomy" id="1867846"/>
    <lineage>
        <taxon>Bacteria</taxon>
        <taxon>Pseudomonadati</taxon>
        <taxon>Pseudomonadota</taxon>
        <taxon>Gammaproteobacteria</taxon>
        <taxon>Legionellales</taxon>
        <taxon>Legionellaceae</taxon>
        <taxon>Legionella</taxon>
    </lineage>
</organism>
<dbReference type="RefSeq" id="WP_094090757.1">
    <property type="nucleotide sequence ID" value="NZ_CP016397.1"/>
</dbReference>
<dbReference type="InterPro" id="IPR006262">
    <property type="entry name" value="Cyt_deam_tetra"/>
</dbReference>
<feature type="binding site" evidence="14">
    <location>
        <position position="88"/>
    </location>
    <ligand>
        <name>Zn(2+)</name>
        <dbReference type="ChEBI" id="CHEBI:29105"/>
        <note>catalytic</note>
    </ligand>
</feature>
<dbReference type="CDD" id="cd01283">
    <property type="entry name" value="cytidine_deaminase"/>
    <property type="match status" value="1"/>
</dbReference>
<keyword evidence="7 15" id="KW-0378">Hydrolase</keyword>
<evidence type="ECO:0000313" key="17">
    <source>
        <dbReference type="EMBL" id="ASQ45728.1"/>
    </source>
</evidence>
<feature type="binding site" evidence="14">
    <location>
        <position position="55"/>
    </location>
    <ligand>
        <name>Zn(2+)</name>
        <dbReference type="ChEBI" id="CHEBI:29105"/>
        <note>catalytic</note>
    </ligand>
</feature>
<evidence type="ECO:0000256" key="7">
    <source>
        <dbReference type="ARBA" id="ARBA00022801"/>
    </source>
</evidence>
<gene>
    <name evidence="17" type="primary">cdd</name>
    <name evidence="17" type="ORF">clem_05865</name>
</gene>
<feature type="binding site" evidence="13">
    <location>
        <begin position="44"/>
        <end position="50"/>
    </location>
    <ligand>
        <name>substrate</name>
    </ligand>
</feature>
<comment type="catalytic activity">
    <reaction evidence="11 15">
        <text>cytidine + H2O + H(+) = uridine + NH4(+)</text>
        <dbReference type="Rhea" id="RHEA:16069"/>
        <dbReference type="ChEBI" id="CHEBI:15377"/>
        <dbReference type="ChEBI" id="CHEBI:15378"/>
        <dbReference type="ChEBI" id="CHEBI:16704"/>
        <dbReference type="ChEBI" id="CHEBI:17562"/>
        <dbReference type="ChEBI" id="CHEBI:28938"/>
        <dbReference type="EC" id="3.5.4.5"/>
    </reaction>
</comment>
<comment type="function">
    <text evidence="2 15">This enzyme scavenges exogenous and endogenous cytidine and 2'-deoxycytidine for UMP synthesis.</text>
</comment>
<proteinExistence type="inferred from homology"/>
<dbReference type="InterPro" id="IPR002125">
    <property type="entry name" value="CMP_dCMP_dom"/>
</dbReference>
<dbReference type="Proteomes" id="UP000201728">
    <property type="component" value="Chromosome"/>
</dbReference>
<keyword evidence="18" id="KW-1185">Reference proteome</keyword>
<feature type="active site" description="Proton donor" evidence="12">
    <location>
        <position position="57"/>
    </location>
</feature>
<dbReference type="GO" id="GO:0005829">
    <property type="term" value="C:cytosol"/>
    <property type="evidence" value="ECO:0007669"/>
    <property type="project" value="TreeGrafter"/>
</dbReference>
<dbReference type="NCBIfam" id="NF004064">
    <property type="entry name" value="PRK05578.1"/>
    <property type="match status" value="1"/>
</dbReference>
<evidence type="ECO:0000313" key="18">
    <source>
        <dbReference type="Proteomes" id="UP000201728"/>
    </source>
</evidence>
<keyword evidence="6 14" id="KW-0479">Metal-binding</keyword>
<comment type="catalytic activity">
    <reaction evidence="10 15">
        <text>2'-deoxycytidine + H2O + H(+) = 2'-deoxyuridine + NH4(+)</text>
        <dbReference type="Rhea" id="RHEA:13433"/>
        <dbReference type="ChEBI" id="CHEBI:15377"/>
        <dbReference type="ChEBI" id="CHEBI:15378"/>
        <dbReference type="ChEBI" id="CHEBI:15698"/>
        <dbReference type="ChEBI" id="CHEBI:16450"/>
        <dbReference type="ChEBI" id="CHEBI:28938"/>
        <dbReference type="EC" id="3.5.4.5"/>
    </reaction>
</comment>
<accession>A0A222P1I5</accession>
<dbReference type="GO" id="GO:0072527">
    <property type="term" value="P:pyrimidine-containing compound metabolic process"/>
    <property type="evidence" value="ECO:0007669"/>
    <property type="project" value="UniProtKB-ARBA"/>
</dbReference>
<keyword evidence="8 14" id="KW-0862">Zinc</keyword>
<comment type="cofactor">
    <cofactor evidence="1 14 15">
        <name>Zn(2+)</name>
        <dbReference type="ChEBI" id="CHEBI:29105"/>
    </cofactor>
</comment>
<dbReference type="GO" id="GO:0055086">
    <property type="term" value="P:nucleobase-containing small molecule metabolic process"/>
    <property type="evidence" value="ECO:0007669"/>
    <property type="project" value="UniProtKB-ARBA"/>
</dbReference>
<feature type="domain" description="CMP/dCMP-type deaminase" evidence="16">
    <location>
        <begin position="3"/>
        <end position="130"/>
    </location>
</feature>
<sequence>MVNLETSMINQARQALTHAYAPYSNFKVASCLCSENGSLYTGVNVENASYGLSICAETAAICHMITAGQRKIKSMVVLNGENTLCPPCGACRQRIIEFSEPNTSIHLCNNHTIIKTLTIIELLPEAFKLKP</sequence>
<dbReference type="InterPro" id="IPR016192">
    <property type="entry name" value="APOBEC/CMP_deaminase_Zn-bd"/>
</dbReference>
<evidence type="ECO:0000256" key="11">
    <source>
        <dbReference type="ARBA" id="ARBA00049558"/>
    </source>
</evidence>
<dbReference type="OrthoDB" id="9795347at2"/>
<evidence type="ECO:0000256" key="8">
    <source>
        <dbReference type="ARBA" id="ARBA00022833"/>
    </source>
</evidence>
<dbReference type="PANTHER" id="PTHR11644">
    <property type="entry name" value="CYTIDINE DEAMINASE"/>
    <property type="match status" value="1"/>
</dbReference>
<dbReference type="GO" id="GO:0042802">
    <property type="term" value="F:identical protein binding"/>
    <property type="evidence" value="ECO:0007669"/>
    <property type="project" value="UniProtKB-ARBA"/>
</dbReference>
<evidence type="ECO:0000256" key="5">
    <source>
        <dbReference type="ARBA" id="ARBA00018266"/>
    </source>
</evidence>
<evidence type="ECO:0000256" key="6">
    <source>
        <dbReference type="ARBA" id="ARBA00022723"/>
    </source>
</evidence>